<dbReference type="InterPro" id="IPR000719">
    <property type="entry name" value="Prot_kinase_dom"/>
</dbReference>
<dbReference type="PROSITE" id="PS00108">
    <property type="entry name" value="PROTEIN_KINASE_ST"/>
    <property type="match status" value="1"/>
</dbReference>
<dbReference type="Proteomes" id="UP000222056">
    <property type="component" value="Unassembled WGS sequence"/>
</dbReference>
<keyword evidence="5 10" id="KW-0418">Kinase</keyword>
<keyword evidence="2 10" id="KW-0723">Serine/threonine-protein kinase</keyword>
<evidence type="ECO:0000256" key="3">
    <source>
        <dbReference type="ARBA" id="ARBA00022679"/>
    </source>
</evidence>
<comment type="catalytic activity">
    <reaction evidence="7">
        <text>L-threonyl-[protein] + ATP = O-phospho-L-threonyl-[protein] + ADP + H(+)</text>
        <dbReference type="Rhea" id="RHEA:46608"/>
        <dbReference type="Rhea" id="RHEA-COMP:11060"/>
        <dbReference type="Rhea" id="RHEA-COMP:11605"/>
        <dbReference type="ChEBI" id="CHEBI:15378"/>
        <dbReference type="ChEBI" id="CHEBI:30013"/>
        <dbReference type="ChEBI" id="CHEBI:30616"/>
        <dbReference type="ChEBI" id="CHEBI:61977"/>
        <dbReference type="ChEBI" id="CHEBI:456216"/>
        <dbReference type="EC" id="2.7.11.1"/>
    </reaction>
</comment>
<gene>
    <name evidence="10" type="ORF">SAMN02745716_0636</name>
</gene>
<dbReference type="GO" id="GO:0045717">
    <property type="term" value="P:negative regulation of fatty acid biosynthetic process"/>
    <property type="evidence" value="ECO:0007669"/>
    <property type="project" value="UniProtKB-ARBA"/>
</dbReference>
<evidence type="ECO:0000313" key="10">
    <source>
        <dbReference type="EMBL" id="SEH11026.1"/>
    </source>
</evidence>
<dbReference type="PROSITE" id="PS50011">
    <property type="entry name" value="PROTEIN_KINASE_DOM"/>
    <property type="match status" value="1"/>
</dbReference>
<dbReference type="CDD" id="cd14014">
    <property type="entry name" value="STKc_PknB_like"/>
    <property type="match status" value="1"/>
</dbReference>
<evidence type="ECO:0000256" key="6">
    <source>
        <dbReference type="ARBA" id="ARBA00022840"/>
    </source>
</evidence>
<dbReference type="SMART" id="SM00220">
    <property type="entry name" value="S_TKc"/>
    <property type="match status" value="1"/>
</dbReference>
<dbReference type="EC" id="2.7.11.1" evidence="1"/>
<dbReference type="FunFam" id="1.10.510.10:FF:000021">
    <property type="entry name" value="Serine/threonine protein kinase"/>
    <property type="match status" value="1"/>
</dbReference>
<proteinExistence type="predicted"/>
<feature type="domain" description="Protein kinase" evidence="9">
    <location>
        <begin position="10"/>
        <end position="272"/>
    </location>
</feature>
<dbReference type="GO" id="GO:0005524">
    <property type="term" value="F:ATP binding"/>
    <property type="evidence" value="ECO:0007669"/>
    <property type="project" value="UniProtKB-KW"/>
</dbReference>
<evidence type="ECO:0000259" key="9">
    <source>
        <dbReference type="PROSITE" id="PS50011"/>
    </source>
</evidence>
<dbReference type="RefSeq" id="WP_218138222.1">
    <property type="nucleotide sequence ID" value="NZ_FNWJ01000001.1"/>
</dbReference>
<evidence type="ECO:0000256" key="8">
    <source>
        <dbReference type="ARBA" id="ARBA00048679"/>
    </source>
</evidence>
<dbReference type="AlphaFoldDB" id="A0A1H6FJL2"/>
<dbReference type="EMBL" id="FNWJ01000001">
    <property type="protein sequence ID" value="SEH11026.1"/>
    <property type="molecule type" value="Genomic_DNA"/>
</dbReference>
<evidence type="ECO:0000256" key="1">
    <source>
        <dbReference type="ARBA" id="ARBA00012513"/>
    </source>
</evidence>
<dbReference type="STRING" id="29539.SAMN02745716_0636"/>
<dbReference type="InterPro" id="IPR008271">
    <property type="entry name" value="Ser/Thr_kinase_AS"/>
</dbReference>
<comment type="catalytic activity">
    <reaction evidence="8">
        <text>L-seryl-[protein] + ATP = O-phospho-L-seryl-[protein] + ADP + H(+)</text>
        <dbReference type="Rhea" id="RHEA:17989"/>
        <dbReference type="Rhea" id="RHEA-COMP:9863"/>
        <dbReference type="Rhea" id="RHEA-COMP:11604"/>
        <dbReference type="ChEBI" id="CHEBI:15378"/>
        <dbReference type="ChEBI" id="CHEBI:29999"/>
        <dbReference type="ChEBI" id="CHEBI:30616"/>
        <dbReference type="ChEBI" id="CHEBI:83421"/>
        <dbReference type="ChEBI" id="CHEBI:456216"/>
        <dbReference type="EC" id="2.7.11.1"/>
    </reaction>
</comment>
<dbReference type="Gene3D" id="1.10.510.10">
    <property type="entry name" value="Transferase(Phosphotransferase) domain 1"/>
    <property type="match status" value="1"/>
</dbReference>
<dbReference type="Gene3D" id="3.30.200.20">
    <property type="entry name" value="Phosphorylase Kinase, domain 1"/>
    <property type="match status" value="1"/>
</dbReference>
<dbReference type="InterPro" id="IPR011009">
    <property type="entry name" value="Kinase-like_dom_sf"/>
</dbReference>
<sequence length="493" mass="53559">MIGSLLAGRYRLDAHVGRGGMCTVWRAHDLALERTVAVKLLHTELSGDGAQLERFRREARAVARLSHPHIVTVIDAGEEEGRPYIVLEYVEGETLKERIKRHGRLPVTEAVAYAIEIARALACAHAQRLVHRDIKPQNVLIDREGRAKVTDFGIARSLESGQEDLTATGRVLGTTEYVAPEQALGESVTERSDLYSLGIVLFEMLTGAPPFRGPTPVATAMAHVREPLPDVQKLRPEVSASLAAVIERACAKNPERRHRNALELAEELEQVLAIETARSGTAPDEVTQVLRTLPREVAEVAPRRLRMGRAMRRLLALAALAASGVAIWQALEHTRPGAGPPRVEAGQLRPLALPSTAAHDFDPEGDGSEHPESVQLAVDGNLTTTWETETYRGGLTGSGKSGVGLYIDTGKPQRVRRLDLVTSTPGLHAGVYGANSPAGDISGWRQLVPPRALAQNAHLPLPTGTPPFRYYLLWITELPSGGRAEIRELGLSR</sequence>
<dbReference type="SUPFAM" id="SSF56112">
    <property type="entry name" value="Protein kinase-like (PK-like)"/>
    <property type="match status" value="1"/>
</dbReference>
<keyword evidence="3" id="KW-0808">Transferase</keyword>
<keyword evidence="6" id="KW-0067">ATP-binding</keyword>
<evidence type="ECO:0000256" key="4">
    <source>
        <dbReference type="ARBA" id="ARBA00022741"/>
    </source>
</evidence>
<evidence type="ECO:0000256" key="7">
    <source>
        <dbReference type="ARBA" id="ARBA00047899"/>
    </source>
</evidence>
<keyword evidence="11" id="KW-1185">Reference proteome</keyword>
<evidence type="ECO:0000313" key="11">
    <source>
        <dbReference type="Proteomes" id="UP000222056"/>
    </source>
</evidence>
<dbReference type="PANTHER" id="PTHR43289:SF6">
    <property type="entry name" value="SERINE_THREONINE-PROTEIN KINASE NEKL-3"/>
    <property type="match status" value="1"/>
</dbReference>
<name>A0A1H6FJL2_THEAL</name>
<evidence type="ECO:0000256" key="2">
    <source>
        <dbReference type="ARBA" id="ARBA00022527"/>
    </source>
</evidence>
<keyword evidence="4" id="KW-0547">Nucleotide-binding</keyword>
<dbReference type="Pfam" id="PF00069">
    <property type="entry name" value="Pkinase"/>
    <property type="match status" value="1"/>
</dbReference>
<dbReference type="FunFam" id="3.30.200.20:FF:000035">
    <property type="entry name" value="Serine/threonine protein kinase Stk1"/>
    <property type="match status" value="1"/>
</dbReference>
<dbReference type="GO" id="GO:0004674">
    <property type="term" value="F:protein serine/threonine kinase activity"/>
    <property type="evidence" value="ECO:0007669"/>
    <property type="project" value="UniProtKB-KW"/>
</dbReference>
<protein>
    <recommendedName>
        <fullName evidence="1">non-specific serine/threonine protein kinase</fullName>
        <ecNumber evidence="1">2.7.11.1</ecNumber>
    </recommendedName>
</protein>
<accession>A0A1H6FJL2</accession>
<organism evidence="10 11">
    <name type="scientific">Thermoleophilum album</name>
    <dbReference type="NCBI Taxonomy" id="29539"/>
    <lineage>
        <taxon>Bacteria</taxon>
        <taxon>Bacillati</taxon>
        <taxon>Actinomycetota</taxon>
        <taxon>Thermoleophilia</taxon>
        <taxon>Thermoleophilales</taxon>
        <taxon>Thermoleophilaceae</taxon>
        <taxon>Thermoleophilum</taxon>
    </lineage>
</organism>
<dbReference type="PANTHER" id="PTHR43289">
    <property type="entry name" value="MITOGEN-ACTIVATED PROTEIN KINASE KINASE KINASE 20-RELATED"/>
    <property type="match status" value="1"/>
</dbReference>
<reference evidence="11" key="1">
    <citation type="submission" date="2016-10" db="EMBL/GenBank/DDBJ databases">
        <authorList>
            <person name="Varghese N."/>
            <person name="Submissions S."/>
        </authorList>
    </citation>
    <scope>NUCLEOTIDE SEQUENCE [LARGE SCALE GENOMIC DNA]</scope>
    <source>
        <strain evidence="11">ATCC 35263</strain>
    </source>
</reference>
<evidence type="ECO:0000256" key="5">
    <source>
        <dbReference type="ARBA" id="ARBA00022777"/>
    </source>
</evidence>